<dbReference type="PANTHER" id="PTHR33271:SF1">
    <property type="entry name" value="RMLC-LIKE JELLY ROLL PROTEIN-RELATED"/>
    <property type="match status" value="1"/>
</dbReference>
<dbReference type="InterPro" id="IPR014710">
    <property type="entry name" value="RmlC-like_jellyroll"/>
</dbReference>
<dbReference type="RefSeq" id="NP_192767.2">
    <property type="nucleotide sequence ID" value="NM_117097.3"/>
</dbReference>
<feature type="domain" description="(S)-ureidoglycine aminohydrolase cupin" evidence="1">
    <location>
        <begin position="32"/>
        <end position="108"/>
    </location>
</feature>
<evidence type="ECO:0000313" key="3">
    <source>
        <dbReference type="EMBL" id="OAP00896.1"/>
    </source>
</evidence>
<dbReference type="SMR" id="A0A178V4W9"/>
<dbReference type="ExpressionAtlas" id="A0A178V4W9">
    <property type="expression patterns" value="baseline and differential"/>
</dbReference>
<evidence type="ECO:0000259" key="1">
    <source>
        <dbReference type="Pfam" id="PF05899"/>
    </source>
</evidence>
<dbReference type="CDD" id="cd02227">
    <property type="entry name" value="cupin_TM1112-like"/>
    <property type="match status" value="1"/>
</dbReference>
<accession>A0A178V4W9</accession>
<dbReference type="AlphaFoldDB" id="A0A178V4W9"/>
<proteinExistence type="predicted"/>
<dbReference type="EMBL" id="LUHQ01000004">
    <property type="protein sequence ID" value="OAP00896.1"/>
    <property type="molecule type" value="Genomic_DNA"/>
</dbReference>
<comment type="caution">
    <text evidence="3">The sequence shown here is derived from an EMBL/GenBank/DDBJ whole genome shotgun (WGS) entry which is preliminary data.</text>
</comment>
<evidence type="ECO:0000313" key="2">
    <source>
        <dbReference type="Araport" id="AT4G10290"/>
    </source>
</evidence>
<dbReference type="Gene3D" id="2.60.120.10">
    <property type="entry name" value="Jelly Rolls"/>
    <property type="match status" value="1"/>
</dbReference>
<dbReference type="PANTHER" id="PTHR33271">
    <property type="entry name" value="OS04G0445200 PROTEIN"/>
    <property type="match status" value="1"/>
</dbReference>
<dbReference type="Araport" id="AT4G10290"/>
<dbReference type="OMA" id="FEAEETM"/>
<dbReference type="InterPro" id="IPR011051">
    <property type="entry name" value="RmlC_Cupin_sf"/>
</dbReference>
<dbReference type="InterPro" id="IPR008579">
    <property type="entry name" value="UGlyAH_Cupin_dom"/>
</dbReference>
<reference evidence="4" key="1">
    <citation type="journal article" date="2016" name="Proc. Natl. Acad. Sci. U.S.A.">
        <title>Chromosome-level assembly of Arabidopsis thaliana Ler reveals the extent of translocation and inversion polymorphisms.</title>
        <authorList>
            <person name="Zapata L."/>
            <person name="Ding J."/>
            <person name="Willing E.M."/>
            <person name="Hartwig B."/>
            <person name="Bezdan D."/>
            <person name="Jiao W.B."/>
            <person name="Patel V."/>
            <person name="Velikkakam James G."/>
            <person name="Koornneef M."/>
            <person name="Ossowski S."/>
            <person name="Schneeberger K."/>
        </authorList>
    </citation>
    <scope>NUCLEOTIDE SEQUENCE [LARGE SCALE GENOMIC DNA]</scope>
    <source>
        <strain evidence="4">cv. Landsberg erecta</strain>
    </source>
</reference>
<evidence type="ECO:0000313" key="4">
    <source>
        <dbReference type="Proteomes" id="UP000078284"/>
    </source>
</evidence>
<protein>
    <recommendedName>
        <fullName evidence="1">(S)-ureidoglycine aminohydrolase cupin domain-containing protein</fullName>
    </recommendedName>
</protein>
<dbReference type="Pfam" id="PF05899">
    <property type="entry name" value="Cupin_3"/>
    <property type="match status" value="1"/>
</dbReference>
<organism evidence="3 4">
    <name type="scientific">Arabidopsis thaliana</name>
    <name type="common">Mouse-ear cress</name>
    <dbReference type="NCBI Taxonomy" id="3702"/>
    <lineage>
        <taxon>Eukaryota</taxon>
        <taxon>Viridiplantae</taxon>
        <taxon>Streptophyta</taxon>
        <taxon>Embryophyta</taxon>
        <taxon>Tracheophyta</taxon>
        <taxon>Spermatophyta</taxon>
        <taxon>Magnoliopsida</taxon>
        <taxon>eudicotyledons</taxon>
        <taxon>Gunneridae</taxon>
        <taxon>Pentapetalae</taxon>
        <taxon>rosids</taxon>
        <taxon>malvids</taxon>
        <taxon>Brassicales</taxon>
        <taxon>Brassicaceae</taxon>
        <taxon>Camelineae</taxon>
        <taxon>Arabidopsis</taxon>
    </lineage>
</organism>
<dbReference type="KEGG" id="ath:AT4G10290"/>
<dbReference type="GeneID" id="826621"/>
<sequence length="120" mass="14074">MELNHDSIFAPEVPTEIHGVKVMRQTSDAKLAELGVTSWQLWESMPRKFPWKFKKTETMYFVEGKLKVKVEDHHKEGEALEFVAGDLVVFPQDMNVFVDVIEDVKKRYYRESEIEESELP</sequence>
<dbReference type="SUPFAM" id="SSF51182">
    <property type="entry name" value="RmlC-like cupins"/>
    <property type="match status" value="1"/>
</dbReference>
<gene>
    <name evidence="2" type="ordered locus">At4g10290</name>
    <name evidence="3" type="ordered locus">AXX17_At4g11530</name>
</gene>
<dbReference type="Proteomes" id="UP000078284">
    <property type="component" value="Chromosome 4"/>
</dbReference>
<name>A0A178V4W9_ARATH</name>